<comment type="caution">
    <text evidence="8">The sequence shown here is derived from an EMBL/GenBank/DDBJ whole genome shotgun (WGS) entry which is preliminary data.</text>
</comment>
<keyword evidence="3 6" id="KW-0812">Transmembrane</keyword>
<proteinExistence type="inferred from homology"/>
<keyword evidence="2 6" id="KW-1003">Cell membrane</keyword>
<protein>
    <recommendedName>
        <fullName evidence="6">Copper resistance protein D</fullName>
    </recommendedName>
</protein>
<comment type="function">
    <text evidence="6">Involved in copper resistance.</text>
</comment>
<feature type="transmembrane region" description="Helical" evidence="6">
    <location>
        <begin position="184"/>
        <end position="208"/>
    </location>
</feature>
<dbReference type="GO" id="GO:0046688">
    <property type="term" value="P:response to copper ion"/>
    <property type="evidence" value="ECO:0007669"/>
    <property type="project" value="UniProtKB-UniRule"/>
</dbReference>
<dbReference type="GO" id="GO:0006825">
    <property type="term" value="P:copper ion transport"/>
    <property type="evidence" value="ECO:0007669"/>
    <property type="project" value="InterPro"/>
</dbReference>
<evidence type="ECO:0000313" key="9">
    <source>
        <dbReference type="Proteomes" id="UP000028631"/>
    </source>
</evidence>
<feature type="transmembrane region" description="Helical" evidence="6">
    <location>
        <begin position="263"/>
        <end position="283"/>
    </location>
</feature>
<feature type="transmembrane region" description="Helical" evidence="6">
    <location>
        <begin position="118"/>
        <end position="139"/>
    </location>
</feature>
<keyword evidence="6" id="KW-0186">Copper</keyword>
<feature type="transmembrane region" description="Helical" evidence="6">
    <location>
        <begin position="12"/>
        <end position="33"/>
    </location>
</feature>
<dbReference type="InterPro" id="IPR032694">
    <property type="entry name" value="CopC/D"/>
</dbReference>
<evidence type="ECO:0000256" key="6">
    <source>
        <dbReference type="RuleBase" id="RU369037"/>
    </source>
</evidence>
<evidence type="ECO:0000259" key="7">
    <source>
        <dbReference type="Pfam" id="PF05425"/>
    </source>
</evidence>
<sequence length="289" mass="30722">MHTALIVCRLVHFWTVLMLFGLCLARMLPGLSLERAVPRFIAARLTPALCLVALLSAVGWLLLTAASMAGNWADGFDRDTLLLVLGNTSFGKIWAWHLGLNLLLLIILAAADTPSPLLRLALAFSLLATLAPIGHVAMFDGLSGQLMILNQLIHLCAVGAWLGGLGLLLSQLRCLGAVAADMRAILLRFSSLGYLLVALIIATGLINVRAMSGAFWPQPALSGFGLILGIKASMVLCMLALALFNRLMLNRRDLPTGVLRTSIIFESLFGVAALLAVSLLGTLPPLQAG</sequence>
<feature type="transmembrane region" description="Helical" evidence="6">
    <location>
        <begin position="220"/>
        <end position="243"/>
    </location>
</feature>
<accession>A0A085VMZ9</accession>
<dbReference type="Pfam" id="PF05425">
    <property type="entry name" value="CopD"/>
    <property type="match status" value="1"/>
</dbReference>
<reference evidence="8 9" key="1">
    <citation type="submission" date="2014-07" db="EMBL/GenBank/DDBJ databases">
        <title>Draft Genome Sequences of Environmental Pseudomonas syringae strains.</title>
        <authorList>
            <person name="Baltrus D.A."/>
            <person name="Berge O."/>
            <person name="Morris C."/>
        </authorList>
    </citation>
    <scope>NUCLEOTIDE SEQUENCE [LARGE SCALE GENOMIC DNA]</scope>
    <source>
        <strain evidence="8 9">GAW0119</strain>
    </source>
</reference>
<evidence type="ECO:0000256" key="2">
    <source>
        <dbReference type="ARBA" id="ARBA00022475"/>
    </source>
</evidence>
<dbReference type="OrthoDB" id="7032707at2"/>
<organism evidence="8 9">
    <name type="scientific">Pseudomonas syringae</name>
    <dbReference type="NCBI Taxonomy" id="317"/>
    <lineage>
        <taxon>Bacteria</taxon>
        <taxon>Pseudomonadati</taxon>
        <taxon>Pseudomonadota</taxon>
        <taxon>Gammaproteobacteria</taxon>
        <taxon>Pseudomonadales</taxon>
        <taxon>Pseudomonadaceae</taxon>
        <taxon>Pseudomonas</taxon>
    </lineage>
</organism>
<dbReference type="RefSeq" id="WP_032627095.1">
    <property type="nucleotide sequence ID" value="NZ_JPQU01000023.1"/>
</dbReference>
<dbReference type="AlphaFoldDB" id="A0A085VMZ9"/>
<keyword evidence="4 6" id="KW-1133">Transmembrane helix</keyword>
<dbReference type="EMBL" id="JPQU01000023">
    <property type="protein sequence ID" value="KFE56812.1"/>
    <property type="molecule type" value="Genomic_DNA"/>
</dbReference>
<comment type="subcellular location">
    <subcellularLocation>
        <location evidence="6">Cell inner membrane</location>
        <topology evidence="6">Multi-pass membrane protein</topology>
    </subcellularLocation>
    <subcellularLocation>
        <location evidence="1">Cell membrane</location>
        <topology evidence="1">Multi-pass membrane protein</topology>
    </subcellularLocation>
</comment>
<evidence type="ECO:0000256" key="1">
    <source>
        <dbReference type="ARBA" id="ARBA00004651"/>
    </source>
</evidence>
<feature type="transmembrane region" description="Helical" evidence="6">
    <location>
        <begin position="45"/>
        <end position="73"/>
    </location>
</feature>
<evidence type="ECO:0000256" key="4">
    <source>
        <dbReference type="ARBA" id="ARBA00022989"/>
    </source>
</evidence>
<dbReference type="InterPro" id="IPR047689">
    <property type="entry name" value="CopD"/>
</dbReference>
<comment type="similarity">
    <text evidence="6">Belongs to the CopD family.</text>
</comment>
<dbReference type="Proteomes" id="UP000028631">
    <property type="component" value="Unassembled WGS sequence"/>
</dbReference>
<dbReference type="GO" id="GO:0005886">
    <property type="term" value="C:plasma membrane"/>
    <property type="evidence" value="ECO:0007669"/>
    <property type="project" value="UniProtKB-SubCell"/>
</dbReference>
<dbReference type="NCBIfam" id="NF033808">
    <property type="entry name" value="copper_CopD"/>
    <property type="match status" value="1"/>
</dbReference>
<feature type="domain" description="Copper resistance protein D" evidence="7">
    <location>
        <begin position="184"/>
        <end position="280"/>
    </location>
</feature>
<evidence type="ECO:0000256" key="3">
    <source>
        <dbReference type="ARBA" id="ARBA00022692"/>
    </source>
</evidence>
<keyword evidence="5 6" id="KW-0472">Membrane</keyword>
<feature type="transmembrane region" description="Helical" evidence="6">
    <location>
        <begin position="151"/>
        <end position="172"/>
    </location>
</feature>
<feature type="transmembrane region" description="Helical" evidence="6">
    <location>
        <begin position="93"/>
        <end position="111"/>
    </location>
</feature>
<dbReference type="InterPro" id="IPR008457">
    <property type="entry name" value="Cu-R_CopD_dom"/>
</dbReference>
<dbReference type="PATRIC" id="fig|317.175.peg.1334"/>
<dbReference type="PANTHER" id="PTHR34820">
    <property type="entry name" value="INNER MEMBRANE PROTEIN YEBZ"/>
    <property type="match status" value="1"/>
</dbReference>
<keyword evidence="6" id="KW-0997">Cell inner membrane</keyword>
<name>A0A085VMZ9_PSESX</name>
<evidence type="ECO:0000256" key="5">
    <source>
        <dbReference type="ARBA" id="ARBA00023136"/>
    </source>
</evidence>
<keyword evidence="9" id="KW-1185">Reference proteome</keyword>
<evidence type="ECO:0000313" key="8">
    <source>
        <dbReference type="EMBL" id="KFE56812.1"/>
    </source>
</evidence>
<dbReference type="PANTHER" id="PTHR34820:SF4">
    <property type="entry name" value="INNER MEMBRANE PROTEIN YEBZ"/>
    <property type="match status" value="1"/>
</dbReference>
<gene>
    <name evidence="8" type="ORF">IV01_06385</name>
</gene>